<reference evidence="7 8" key="1">
    <citation type="submission" date="2018-04" db="EMBL/GenBank/DDBJ databases">
        <title>Genome of Nocardioides gansuensis WSJ-1.</title>
        <authorList>
            <person name="Wu S."/>
            <person name="Wang G."/>
        </authorList>
    </citation>
    <scope>NUCLEOTIDE SEQUENCE [LARGE SCALE GENOMIC DNA]</scope>
    <source>
        <strain evidence="7 8">WSJ-1</strain>
    </source>
</reference>
<protein>
    <submittedName>
        <fullName evidence="7">Monoamine oxidase</fullName>
    </submittedName>
</protein>
<keyword evidence="8" id="KW-1185">Reference proteome</keyword>
<dbReference type="Gene3D" id="3.90.660.10">
    <property type="match status" value="1"/>
</dbReference>
<evidence type="ECO:0000256" key="2">
    <source>
        <dbReference type="ARBA" id="ARBA00005995"/>
    </source>
</evidence>
<sequence>MLTNTRVDVVVVGAGLAGLVAARELRAAGATVQVLEARGRVGGRTLNHDLPNGEVVEAGGQFVGPTQKHVLALAKDLGVATFPANDAGDTVYVHGARAKRYSGDIPPDYAALPDIGVMMARLERLTRTIDLAKPWNSPNAAELDKLTTESWARKLSLGRGGVELLEALLASAYGTTAAEASALFTLWYVAGAGDEDHPGSLARLMGVAGGAQESRFVGGSQLLSLRMAEELDGAVTLNAPARRITQTPGGVTVSTDDQAWEADHVIVATPPHLVTQIDFDPLLPAQQAALFARMTFGMLMKCEAIYDRPFWRDQGLSGQGVFRGQSGPVCSMFDNSPPPGEPGVLMGFLGAREWKNWSTRPAHERRGAVLRSFAKVVGPQALEPVDYFEQDWTLEPWTRGGPTSVLAPGVLTELGRWRDVPHGSVHWAGAEHADYWNGFMDGAVRSGKDAAAAVSATTSRPTAARSTETRTEFTTGESP</sequence>
<dbReference type="PANTHER" id="PTHR43563">
    <property type="entry name" value="AMINE OXIDASE"/>
    <property type="match status" value="1"/>
</dbReference>
<dbReference type="AlphaFoldDB" id="A0A2T8F4H4"/>
<gene>
    <name evidence="7" type="ORF">DDE18_22335</name>
</gene>
<keyword evidence="3" id="KW-0560">Oxidoreductase</keyword>
<evidence type="ECO:0000313" key="7">
    <source>
        <dbReference type="EMBL" id="PVG80600.1"/>
    </source>
</evidence>
<dbReference type="PANTHER" id="PTHR43563:SF1">
    <property type="entry name" value="AMINE OXIDASE [FLAVIN-CONTAINING] B"/>
    <property type="match status" value="1"/>
</dbReference>
<evidence type="ECO:0000256" key="3">
    <source>
        <dbReference type="ARBA" id="ARBA00023002"/>
    </source>
</evidence>
<evidence type="ECO:0000256" key="4">
    <source>
        <dbReference type="PIRSR" id="PIRSR601613-1"/>
    </source>
</evidence>
<dbReference type="RefSeq" id="WP_116574634.1">
    <property type="nucleotide sequence ID" value="NZ_QDGZ01000019.1"/>
</dbReference>
<dbReference type="InterPro" id="IPR050703">
    <property type="entry name" value="Flavin_MAO"/>
</dbReference>
<evidence type="ECO:0000313" key="8">
    <source>
        <dbReference type="Proteomes" id="UP000246018"/>
    </source>
</evidence>
<dbReference type="OrthoDB" id="337830at2"/>
<evidence type="ECO:0000259" key="6">
    <source>
        <dbReference type="Pfam" id="PF01593"/>
    </source>
</evidence>
<accession>A0A2T8F4H4</accession>
<dbReference type="Gene3D" id="1.10.405.10">
    <property type="entry name" value="Guanine Nucleotide Dissociation Inhibitor, domain 1"/>
    <property type="match status" value="1"/>
</dbReference>
<feature type="domain" description="Amine oxidase" evidence="6">
    <location>
        <begin position="16"/>
        <end position="454"/>
    </location>
</feature>
<dbReference type="Gene3D" id="3.50.50.60">
    <property type="entry name" value="FAD/NAD(P)-binding domain"/>
    <property type="match status" value="1"/>
</dbReference>
<evidence type="ECO:0000256" key="5">
    <source>
        <dbReference type="SAM" id="MobiDB-lite"/>
    </source>
</evidence>
<dbReference type="GO" id="GO:0016491">
    <property type="term" value="F:oxidoreductase activity"/>
    <property type="evidence" value="ECO:0007669"/>
    <property type="project" value="UniProtKB-KW"/>
</dbReference>
<dbReference type="SUPFAM" id="SSF51905">
    <property type="entry name" value="FAD/NAD(P)-binding domain"/>
    <property type="match status" value="1"/>
</dbReference>
<feature type="binding site" evidence="4">
    <location>
        <begin position="36"/>
        <end position="37"/>
    </location>
    <ligand>
        <name>FAD</name>
        <dbReference type="ChEBI" id="CHEBI:57692"/>
    </ligand>
</feature>
<dbReference type="Proteomes" id="UP000246018">
    <property type="component" value="Unassembled WGS sequence"/>
</dbReference>
<comment type="cofactor">
    <cofactor evidence="1">
        <name>FAD</name>
        <dbReference type="ChEBI" id="CHEBI:57692"/>
    </cofactor>
</comment>
<feature type="binding site" evidence="4">
    <location>
        <position position="431"/>
    </location>
    <ligand>
        <name>FAD</name>
        <dbReference type="ChEBI" id="CHEBI:57692"/>
    </ligand>
</feature>
<dbReference type="InterPro" id="IPR002937">
    <property type="entry name" value="Amino_oxidase"/>
</dbReference>
<comment type="caution">
    <text evidence="7">The sequence shown here is derived from an EMBL/GenBank/DDBJ whole genome shotgun (WGS) entry which is preliminary data.</text>
</comment>
<dbReference type="Pfam" id="PF01593">
    <property type="entry name" value="Amino_oxidase"/>
    <property type="match status" value="1"/>
</dbReference>
<dbReference type="SUPFAM" id="SSF54373">
    <property type="entry name" value="FAD-linked reductases, C-terminal domain"/>
    <property type="match status" value="1"/>
</dbReference>
<proteinExistence type="inferred from homology"/>
<evidence type="ECO:0000256" key="1">
    <source>
        <dbReference type="ARBA" id="ARBA00001974"/>
    </source>
</evidence>
<dbReference type="EMBL" id="QDGZ01000019">
    <property type="protein sequence ID" value="PVG80600.1"/>
    <property type="molecule type" value="Genomic_DNA"/>
</dbReference>
<name>A0A2T8F4H4_9ACTN</name>
<dbReference type="InterPro" id="IPR036188">
    <property type="entry name" value="FAD/NAD-bd_sf"/>
</dbReference>
<feature type="binding site" evidence="4">
    <location>
        <position position="348"/>
    </location>
    <ligand>
        <name>substrate</name>
    </ligand>
</feature>
<dbReference type="PRINTS" id="PR00757">
    <property type="entry name" value="AMINEOXDASEF"/>
</dbReference>
<organism evidence="7 8">
    <name type="scientific">Nocardioides gansuensis</name>
    <dbReference type="NCBI Taxonomy" id="2138300"/>
    <lineage>
        <taxon>Bacteria</taxon>
        <taxon>Bacillati</taxon>
        <taxon>Actinomycetota</taxon>
        <taxon>Actinomycetes</taxon>
        <taxon>Propionibacteriales</taxon>
        <taxon>Nocardioidaceae</taxon>
        <taxon>Nocardioides</taxon>
    </lineage>
</organism>
<comment type="similarity">
    <text evidence="2">Belongs to the flavin monoamine oxidase family.</text>
</comment>
<dbReference type="InterPro" id="IPR001613">
    <property type="entry name" value="Flavin_amine_oxidase"/>
</dbReference>
<feature type="region of interest" description="Disordered" evidence="5">
    <location>
        <begin position="455"/>
        <end position="479"/>
    </location>
</feature>